<sequence length="154" mass="17520">MYASVNTFADANGSALMMTRGCVTYPPPLYRINVTYIPSYIQESESSNFLSISNTFRVYLRYVYRQFDWYIDSSSSKNISFVMRAGQSEKLHKCAISMYGKYVYGSCIERPLPDSAAGVLGAFLLSRSTFALLSRSRSRFKESLLCVRVTTLWI</sequence>
<proteinExistence type="predicted"/>
<gene>
    <name evidence="1" type="ORF">TKK_019520</name>
</gene>
<organism evidence="1 2">
    <name type="scientific">Trichogramma kaykai</name>
    <dbReference type="NCBI Taxonomy" id="54128"/>
    <lineage>
        <taxon>Eukaryota</taxon>
        <taxon>Metazoa</taxon>
        <taxon>Ecdysozoa</taxon>
        <taxon>Arthropoda</taxon>
        <taxon>Hexapoda</taxon>
        <taxon>Insecta</taxon>
        <taxon>Pterygota</taxon>
        <taxon>Neoptera</taxon>
        <taxon>Endopterygota</taxon>
        <taxon>Hymenoptera</taxon>
        <taxon>Apocrita</taxon>
        <taxon>Proctotrupomorpha</taxon>
        <taxon>Chalcidoidea</taxon>
        <taxon>Trichogrammatidae</taxon>
        <taxon>Trichogramma</taxon>
    </lineage>
</organism>
<name>A0ABD2VVB8_9HYME</name>
<comment type="caution">
    <text evidence="1">The sequence shown here is derived from an EMBL/GenBank/DDBJ whole genome shotgun (WGS) entry which is preliminary data.</text>
</comment>
<evidence type="ECO:0000313" key="1">
    <source>
        <dbReference type="EMBL" id="KAL3384694.1"/>
    </source>
</evidence>
<dbReference type="EMBL" id="JBJJXI010000169">
    <property type="protein sequence ID" value="KAL3384694.1"/>
    <property type="molecule type" value="Genomic_DNA"/>
</dbReference>
<reference evidence="1 2" key="1">
    <citation type="journal article" date="2024" name="bioRxiv">
        <title>A reference genome for Trichogramma kaykai: A tiny desert-dwelling parasitoid wasp with competing sex-ratio distorters.</title>
        <authorList>
            <person name="Culotta J."/>
            <person name="Lindsey A.R."/>
        </authorList>
    </citation>
    <scope>NUCLEOTIDE SEQUENCE [LARGE SCALE GENOMIC DNA]</scope>
    <source>
        <strain evidence="1 2">KSX58</strain>
    </source>
</reference>
<protein>
    <submittedName>
        <fullName evidence="1">Uncharacterized protein</fullName>
    </submittedName>
</protein>
<keyword evidence="2" id="KW-1185">Reference proteome</keyword>
<evidence type="ECO:0000313" key="2">
    <source>
        <dbReference type="Proteomes" id="UP001627154"/>
    </source>
</evidence>
<dbReference type="Proteomes" id="UP001627154">
    <property type="component" value="Unassembled WGS sequence"/>
</dbReference>
<dbReference type="AlphaFoldDB" id="A0ABD2VVB8"/>
<accession>A0ABD2VVB8</accession>